<feature type="region of interest" description="Disordered" evidence="2">
    <location>
        <begin position="557"/>
        <end position="588"/>
    </location>
</feature>
<dbReference type="EMBL" id="JAPEUY010000006">
    <property type="protein sequence ID" value="KAJ4372342.1"/>
    <property type="molecule type" value="Genomic_DNA"/>
</dbReference>
<proteinExistence type="predicted"/>
<feature type="compositionally biased region" description="Polar residues" evidence="2">
    <location>
        <begin position="709"/>
        <end position="732"/>
    </location>
</feature>
<dbReference type="PROSITE" id="PS50157">
    <property type="entry name" value="ZINC_FINGER_C2H2_2"/>
    <property type="match status" value="1"/>
</dbReference>
<keyword evidence="1" id="KW-0862">Zinc</keyword>
<dbReference type="GO" id="GO:0005634">
    <property type="term" value="C:nucleus"/>
    <property type="evidence" value="ECO:0007669"/>
    <property type="project" value="InterPro"/>
</dbReference>
<dbReference type="Gene3D" id="1.10.20.10">
    <property type="entry name" value="Histone, subunit A"/>
    <property type="match status" value="1"/>
</dbReference>
<dbReference type="InterPro" id="IPR009072">
    <property type="entry name" value="Histone-fold"/>
</dbReference>
<dbReference type="Gene3D" id="3.30.160.60">
    <property type="entry name" value="Classic Zinc Finger"/>
    <property type="match status" value="1"/>
</dbReference>
<comment type="caution">
    <text evidence="4">The sequence shown here is derived from an EMBL/GenBank/DDBJ whole genome shotgun (WGS) entry which is preliminary data.</text>
</comment>
<feature type="domain" description="C2H2-type" evidence="3">
    <location>
        <begin position="606"/>
        <end position="637"/>
    </location>
</feature>
<dbReference type="SUPFAM" id="SSF57667">
    <property type="entry name" value="beta-beta-alpha zinc fingers"/>
    <property type="match status" value="1"/>
</dbReference>
<feature type="compositionally biased region" description="Polar residues" evidence="2">
    <location>
        <begin position="139"/>
        <end position="150"/>
    </location>
</feature>
<dbReference type="GO" id="GO:0042393">
    <property type="term" value="F:histone binding"/>
    <property type="evidence" value="ECO:0007669"/>
    <property type="project" value="InterPro"/>
</dbReference>
<evidence type="ECO:0000313" key="4">
    <source>
        <dbReference type="EMBL" id="KAJ4372342.1"/>
    </source>
</evidence>
<feature type="compositionally biased region" description="Basic and acidic residues" evidence="2">
    <location>
        <begin position="125"/>
        <end position="138"/>
    </location>
</feature>
<feature type="compositionally biased region" description="Basic and acidic residues" evidence="2">
    <location>
        <begin position="308"/>
        <end position="323"/>
    </location>
</feature>
<feature type="region of interest" description="Disordered" evidence="2">
    <location>
        <begin position="88"/>
        <end position="150"/>
    </location>
</feature>
<dbReference type="SMART" id="SM00355">
    <property type="entry name" value="ZnF_C2H2"/>
    <property type="match status" value="1"/>
</dbReference>
<dbReference type="OrthoDB" id="2420608at2759"/>
<dbReference type="Pfam" id="PF10384">
    <property type="entry name" value="Scm3"/>
    <property type="match status" value="1"/>
</dbReference>
<dbReference type="GO" id="GO:0008270">
    <property type="term" value="F:zinc ion binding"/>
    <property type="evidence" value="ECO:0007669"/>
    <property type="project" value="UniProtKB-KW"/>
</dbReference>
<feature type="compositionally biased region" description="Polar residues" evidence="2">
    <location>
        <begin position="675"/>
        <end position="685"/>
    </location>
</feature>
<reference evidence="4" key="1">
    <citation type="submission" date="2022-10" db="EMBL/GenBank/DDBJ databases">
        <title>Tapping the CABI collections for fungal endophytes: first genome assemblies for Collariella, Neodidymelliopsis, Ascochyta clinopodiicola, Didymella pomorum, Didymosphaeria variabile, Neocosmospora piperis and Neocucurbitaria cava.</title>
        <authorList>
            <person name="Hill R."/>
        </authorList>
    </citation>
    <scope>NUCLEOTIDE SEQUENCE</scope>
    <source>
        <strain evidence="4">IMI 356814</strain>
    </source>
</reference>
<dbReference type="AlphaFoldDB" id="A0A9W8YBB7"/>
<keyword evidence="1" id="KW-0479">Metal-binding</keyword>
<feature type="compositionally biased region" description="Low complexity" evidence="2">
    <location>
        <begin position="687"/>
        <end position="697"/>
    </location>
</feature>
<feature type="region of interest" description="Disordered" evidence="2">
    <location>
        <begin position="272"/>
        <end position="356"/>
    </location>
</feature>
<evidence type="ECO:0000313" key="5">
    <source>
        <dbReference type="Proteomes" id="UP001140560"/>
    </source>
</evidence>
<evidence type="ECO:0000256" key="2">
    <source>
        <dbReference type="SAM" id="MobiDB-lite"/>
    </source>
</evidence>
<keyword evidence="1" id="KW-0863">Zinc-finger</keyword>
<organism evidence="4 5">
    <name type="scientific">Neocucurbitaria cava</name>
    <dbReference type="NCBI Taxonomy" id="798079"/>
    <lineage>
        <taxon>Eukaryota</taxon>
        <taxon>Fungi</taxon>
        <taxon>Dikarya</taxon>
        <taxon>Ascomycota</taxon>
        <taxon>Pezizomycotina</taxon>
        <taxon>Dothideomycetes</taxon>
        <taxon>Pleosporomycetidae</taxon>
        <taxon>Pleosporales</taxon>
        <taxon>Pleosporineae</taxon>
        <taxon>Cucurbitariaceae</taxon>
        <taxon>Neocucurbitaria</taxon>
    </lineage>
</organism>
<dbReference type="InterPro" id="IPR018465">
    <property type="entry name" value="Scm3/HJURP"/>
</dbReference>
<feature type="region of interest" description="Disordered" evidence="2">
    <location>
        <begin position="422"/>
        <end position="468"/>
    </location>
</feature>
<protein>
    <recommendedName>
        <fullName evidence="3">C2H2-type domain-containing protein</fullName>
    </recommendedName>
</protein>
<evidence type="ECO:0000256" key="1">
    <source>
        <dbReference type="PROSITE-ProRule" id="PRU00042"/>
    </source>
</evidence>
<feature type="region of interest" description="Disordered" evidence="2">
    <location>
        <begin position="665"/>
        <end position="751"/>
    </location>
</feature>
<accession>A0A9W8YBB7</accession>
<name>A0A9W8YBB7_9PLEO</name>
<feature type="compositionally biased region" description="Basic and acidic residues" evidence="2">
    <location>
        <begin position="290"/>
        <end position="301"/>
    </location>
</feature>
<feature type="compositionally biased region" description="Acidic residues" evidence="2">
    <location>
        <begin position="102"/>
        <end position="114"/>
    </location>
</feature>
<keyword evidence="5" id="KW-1185">Reference proteome</keyword>
<dbReference type="PROSITE" id="PS00028">
    <property type="entry name" value="ZINC_FINGER_C2H2_1"/>
    <property type="match status" value="1"/>
</dbReference>
<evidence type="ECO:0000259" key="3">
    <source>
        <dbReference type="PROSITE" id="PS50157"/>
    </source>
</evidence>
<dbReference type="GO" id="GO:0046982">
    <property type="term" value="F:protein heterodimerization activity"/>
    <property type="evidence" value="ECO:0007669"/>
    <property type="project" value="InterPro"/>
</dbReference>
<dbReference type="Proteomes" id="UP001140560">
    <property type="component" value="Unassembled WGS sequence"/>
</dbReference>
<dbReference type="InterPro" id="IPR036236">
    <property type="entry name" value="Znf_C2H2_sf"/>
</dbReference>
<dbReference type="InterPro" id="IPR013087">
    <property type="entry name" value="Znf_C2H2_type"/>
</dbReference>
<gene>
    <name evidence="4" type="ORF">N0V83_004116</name>
</gene>
<sequence length="751" mass="83505">MEPPAKRLRILQSVEVDEENPDYINAKQKQQRKFKGRLESIFAKYGSMHESMSDEIDMRENRVVVDRGHLRRLVRQVNRKETILLDNLGMAAGQEPEAGSEKEEEESEYSEDELAPTQRPKSNKRRFEDTTGEQHQRSTEAVAQTSPGENNQLDLRQIAAPASTTLQAGTQEIPGTPNPAANLLQLVHFPQTPAGQQAQNTFYATLARTINHAVQQAVIPLFSNIPANTLNVQLPHMNILPAPTTPAPKDDKIAPATDPKWFFPPLSVESHKEHVAQSSPMPPPTSISVLKDKPSPAKEKGTSVGKQGHQDSRTREESLRLQNEDTPSVARSPAIKQVYSKPLSRQSSPRVEIAQKPSVKRRNYNFTEEDDIYISQKRVLDKHTWSQIRKSKRKWDGWPDMTFSYHWTKHLKKQRLHLKGVPAPSLDLREPSISRGSPAETHHLPTPSSLEHDDHPTEVGEYGSGRSDQFISSSAHFDDDERELLSLAGADTDEEQLPIAEEEAFEVTEADTILPSVELTEFINEDTLQQDLLEGLPSDNALPAGNAAVLAIVKTEPLPSSPSSKRKRETLPMSFQAMPDSEDENGEDVELSDMDIDSAIVASGTFLCDVCQKTFKTANNLDRHQANHCGAHDNIRPNSGSIDLIGDDEVQAPTTPYIKPEVSTPPPAGFLLSTPAFQTPTSLPQRSGIHSSGSKSTSKLDRKTFLKQVKQSWTKKSTPNSKTIAKSRSFQSLPKKRHWAGDAESEDELAM</sequence>